<sequence>MVSLLATTLSAPAFSSSLVYEPVNPTFGGNPLNTTHLFSRAEAINDYEGSSGSSSSSSVLSSLTSSLQSRLISQLLATGEAGSLETNDYSLVITDNDGCLTITITDKATGESTDIQVSGL</sequence>
<keyword evidence="5" id="KW-1185">Reference proteome</keyword>
<dbReference type="EMBL" id="LKHS01000001">
    <property type="protein sequence ID" value="KQH87925.1"/>
    <property type="molecule type" value="Genomic_DNA"/>
</dbReference>
<comment type="caution">
    <text evidence="4">The sequence shown here is derived from an EMBL/GenBank/DDBJ whole genome shotgun (WGS) entry which is preliminary data.</text>
</comment>
<dbReference type="Pfam" id="PF10614">
    <property type="entry name" value="CsgF"/>
    <property type="match status" value="1"/>
</dbReference>
<dbReference type="InParanoid" id="A0A0Q2R735"/>
<proteinExistence type="predicted"/>
<reference evidence="4 5" key="1">
    <citation type="submission" date="2015-08" db="EMBL/GenBank/DDBJ databases">
        <title>Antibacterial properties of a collection of Vibrionaceae strains.</title>
        <authorList>
            <person name="Giubergia S."/>
        </authorList>
    </citation>
    <scope>NUCLEOTIDE SEQUENCE [LARGE SCALE GENOMIC DNA]</scope>
    <source>
        <strain evidence="4 5">S0821</strain>
    </source>
</reference>
<gene>
    <name evidence="4" type="ORF">AMR76_01145</name>
</gene>
<accession>A0A0Q2R735</accession>
<evidence type="ECO:0000256" key="3">
    <source>
        <dbReference type="ARBA" id="ARBA00022729"/>
    </source>
</evidence>
<name>A0A0Q2R735_VIBFU</name>
<dbReference type="RefSeq" id="WP_055465001.1">
    <property type="nucleotide sequence ID" value="NZ_LKHS01000001.1"/>
</dbReference>
<dbReference type="AlphaFoldDB" id="A0A0Q2R735"/>
<evidence type="ECO:0000313" key="4">
    <source>
        <dbReference type="EMBL" id="KQH87925.1"/>
    </source>
</evidence>
<dbReference type="FunCoup" id="A0A0Q2R735">
    <property type="interactions" value="22"/>
</dbReference>
<organism evidence="4 5">
    <name type="scientific">Vibrio furnissii</name>
    <dbReference type="NCBI Taxonomy" id="29494"/>
    <lineage>
        <taxon>Bacteria</taxon>
        <taxon>Pseudomonadati</taxon>
        <taxon>Pseudomonadota</taxon>
        <taxon>Gammaproteobacteria</taxon>
        <taxon>Vibrionales</taxon>
        <taxon>Vibrionaceae</taxon>
        <taxon>Vibrio</taxon>
    </lineage>
</organism>
<evidence type="ECO:0000313" key="5">
    <source>
        <dbReference type="Proteomes" id="UP000051221"/>
    </source>
</evidence>
<comment type="function">
    <text evidence="1">May be involved in the biogenesis of curli organelles.</text>
</comment>
<protein>
    <recommendedName>
        <fullName evidence="2">Curli production assembly/transport component CsgF</fullName>
    </recommendedName>
</protein>
<dbReference type="InterPro" id="IPR018893">
    <property type="entry name" value="T8SS_CsgF"/>
</dbReference>
<keyword evidence="3" id="KW-0732">Signal</keyword>
<evidence type="ECO:0000256" key="2">
    <source>
        <dbReference type="ARBA" id="ARBA00014031"/>
    </source>
</evidence>
<dbReference type="Proteomes" id="UP000051221">
    <property type="component" value="Unassembled WGS sequence"/>
</dbReference>
<evidence type="ECO:0000256" key="1">
    <source>
        <dbReference type="ARBA" id="ARBA00003989"/>
    </source>
</evidence>